<dbReference type="EMBL" id="OKRB01000134">
    <property type="protein sequence ID" value="SPE30025.1"/>
    <property type="molecule type" value="Genomic_DNA"/>
</dbReference>
<evidence type="ECO:0000313" key="5">
    <source>
        <dbReference type="Proteomes" id="UP000239735"/>
    </source>
</evidence>
<evidence type="ECO:0000313" key="4">
    <source>
        <dbReference type="EMBL" id="SPE30025.1"/>
    </source>
</evidence>
<evidence type="ECO:0000256" key="3">
    <source>
        <dbReference type="SAM" id="MobiDB-lite"/>
    </source>
</evidence>
<accession>A0A2N9M3L2</accession>
<evidence type="ECO:0000256" key="1">
    <source>
        <dbReference type="ARBA" id="ARBA00022596"/>
    </source>
</evidence>
<reference evidence="5" key="1">
    <citation type="submission" date="2018-02" db="EMBL/GenBank/DDBJ databases">
        <authorList>
            <person name="Hausmann B."/>
        </authorList>
    </citation>
    <scope>NUCLEOTIDE SEQUENCE [LARGE SCALE GENOMIC DNA]</scope>
    <source>
        <strain evidence="5">Peat soil MAG SbA5</strain>
    </source>
</reference>
<keyword evidence="1 2" id="KW-0533">Nickel</keyword>
<dbReference type="NCBIfam" id="TIGR00299">
    <property type="entry name" value="nickel pincer cofactor biosynthesis protein LarC"/>
    <property type="match status" value="1"/>
</dbReference>
<organism evidence="4 5">
    <name type="scientific">Candidatus Sulfuritelmatomonas gaucii</name>
    <dbReference type="NCBI Taxonomy" id="2043161"/>
    <lineage>
        <taxon>Bacteria</taxon>
        <taxon>Pseudomonadati</taxon>
        <taxon>Acidobacteriota</taxon>
        <taxon>Terriglobia</taxon>
        <taxon>Terriglobales</taxon>
        <taxon>Acidobacteriaceae</taxon>
        <taxon>Candidatus Sulfuritelmatomonas</taxon>
    </lineage>
</organism>
<dbReference type="PANTHER" id="PTHR36566">
    <property type="entry name" value="NICKEL INSERTION PROTEIN-RELATED"/>
    <property type="match status" value="1"/>
</dbReference>
<dbReference type="InterPro" id="IPR002822">
    <property type="entry name" value="Ni_insertion"/>
</dbReference>
<dbReference type="HAMAP" id="MF_01074">
    <property type="entry name" value="LarC"/>
    <property type="match status" value="1"/>
</dbReference>
<dbReference type="Proteomes" id="UP000239735">
    <property type="component" value="Unassembled WGS sequence"/>
</dbReference>
<comment type="similarity">
    <text evidence="2">Belongs to the LarC family.</text>
</comment>
<dbReference type="Gene3D" id="3.10.20.300">
    <property type="entry name" value="mk0293 like domain"/>
    <property type="match status" value="1"/>
</dbReference>
<keyword evidence="2" id="KW-0456">Lyase</keyword>
<protein>
    <recommendedName>
        <fullName evidence="2">Putative nickel insertion protein</fullName>
    </recommendedName>
</protein>
<sequence length="441" mass="47318">MRLGYLECFSGISGDMLLGALVDAGVEFNVLAETTAALNVGARLEQRKVSRGGLAAVKVDVVTKEQGPGTRDEGLEKQVASEQGSQGASGYEHHTHEHEHPAHEHEHTHAPHRSLSAILSIIDSAPLNAQVKQRASRAFQLLGEAEAAIHSIPIEKVHFHEVGAVDTIVDIVCAAAGCAALRVDRWRASPLNVGSGTVKCAHGTLPVPAPATLALLGDAPLYSAGPAMERVTPTGAALLRMLEVSYGPLPAMCVASRGYGAGGRDTPGEPNLLRLLVGEADETADSAEPIAVIETVIDDANPQLLAYVSELLLEAGAWDVYRAPVQMKKGRTGVQVTVLSKPELLPALRDLLLRETTTIGLRWRLENKMALAREFVEVDTQWGKVRMKIARWPSGDVANASPEYEDCRGLSRQHAVPLKQVMQEAMRVYAETVPSPKEKGR</sequence>
<feature type="compositionally biased region" description="Basic and acidic residues" evidence="3">
    <location>
        <begin position="91"/>
        <end position="109"/>
    </location>
</feature>
<feature type="region of interest" description="Disordered" evidence="3">
    <location>
        <begin position="65"/>
        <end position="111"/>
    </location>
</feature>
<dbReference type="GO" id="GO:0016151">
    <property type="term" value="F:nickel cation binding"/>
    <property type="evidence" value="ECO:0007669"/>
    <property type="project" value="UniProtKB-UniRule"/>
</dbReference>
<evidence type="ECO:0000256" key="2">
    <source>
        <dbReference type="HAMAP-Rule" id="MF_01074"/>
    </source>
</evidence>
<proteinExistence type="inferred from homology"/>
<dbReference type="Pfam" id="PF01969">
    <property type="entry name" value="Ni_insertion"/>
    <property type="match status" value="1"/>
</dbReference>
<dbReference type="PANTHER" id="PTHR36566:SF1">
    <property type="entry name" value="PYRIDINIUM-3,5-BISTHIOCARBOXYLIC ACID MONONUCLEOTIDE NICKEL INSERTION PROTEIN"/>
    <property type="match status" value="1"/>
</dbReference>
<gene>
    <name evidence="4" type="ORF">SBA5_730009</name>
</gene>
<dbReference type="Gene3D" id="3.30.70.1380">
    <property type="entry name" value="Transcriptional regulatory protein pf0864 domain like"/>
    <property type="match status" value="1"/>
</dbReference>
<dbReference type="AlphaFoldDB" id="A0A2N9M3L2"/>
<name>A0A2N9M3L2_9BACT</name>
<dbReference type="OrthoDB" id="9765625at2"/>
<dbReference type="GO" id="GO:0016829">
    <property type="term" value="F:lyase activity"/>
    <property type="evidence" value="ECO:0007669"/>
    <property type="project" value="UniProtKB-UniRule"/>
</dbReference>